<evidence type="ECO:0000256" key="1">
    <source>
        <dbReference type="ARBA" id="ARBA00010641"/>
    </source>
</evidence>
<evidence type="ECO:0000256" key="4">
    <source>
        <dbReference type="ARBA" id="ARBA00023163"/>
    </source>
</evidence>
<keyword evidence="3" id="KW-0731">Sigma factor</keyword>
<protein>
    <submittedName>
        <fullName evidence="8">RNA polymerase sigma-70 factor (ECF subfamily)</fullName>
    </submittedName>
</protein>
<dbReference type="PANTHER" id="PTHR43133">
    <property type="entry name" value="RNA POLYMERASE ECF-TYPE SIGMA FACTO"/>
    <property type="match status" value="1"/>
</dbReference>
<keyword evidence="5" id="KW-0472">Membrane</keyword>
<dbReference type="Pfam" id="PF04542">
    <property type="entry name" value="Sigma70_r2"/>
    <property type="match status" value="1"/>
</dbReference>
<dbReference type="SUPFAM" id="SSF88946">
    <property type="entry name" value="Sigma2 domain of RNA polymerase sigma factors"/>
    <property type="match status" value="1"/>
</dbReference>
<keyword evidence="4" id="KW-0804">Transcription</keyword>
<sequence length="198" mass="23233">MKSIYHTYSDLELSALLPTDDRAFAEVYDRYFGIIYLFVRKMLQDEDLAEDMTQQIFLALYENRTSSAIRSLRAYLYQSARYALIDHGRRQKSVSNYRKGLQEYVEKGEWSTEETIIQRDLERQIEKEIQNLPEKMRAVFELSRKHYLSNKDIAATLGLSEGTVRQQIHNAIVRLRAGISCFLALAVMASLLWINRFF</sequence>
<evidence type="ECO:0000259" key="7">
    <source>
        <dbReference type="Pfam" id="PF08281"/>
    </source>
</evidence>
<gene>
    <name evidence="8" type="ORF">CLV99_0706</name>
</gene>
<dbReference type="InterPro" id="IPR039425">
    <property type="entry name" value="RNA_pol_sigma-70-like"/>
</dbReference>
<dbReference type="AlphaFoldDB" id="A0A4R6WKN0"/>
<accession>A0A4R6WKN0</accession>
<evidence type="ECO:0000259" key="6">
    <source>
        <dbReference type="Pfam" id="PF04542"/>
    </source>
</evidence>
<dbReference type="EMBL" id="SNYV01000011">
    <property type="protein sequence ID" value="TDQ79272.1"/>
    <property type="molecule type" value="Genomic_DNA"/>
</dbReference>
<evidence type="ECO:0000313" key="9">
    <source>
        <dbReference type="Proteomes" id="UP000295292"/>
    </source>
</evidence>
<name>A0A4R6WKN0_9SPHI</name>
<evidence type="ECO:0000313" key="8">
    <source>
        <dbReference type="EMBL" id="TDQ79272.1"/>
    </source>
</evidence>
<dbReference type="InterPro" id="IPR014284">
    <property type="entry name" value="RNA_pol_sigma-70_dom"/>
</dbReference>
<dbReference type="GO" id="GO:0016987">
    <property type="term" value="F:sigma factor activity"/>
    <property type="evidence" value="ECO:0007669"/>
    <property type="project" value="UniProtKB-KW"/>
</dbReference>
<dbReference type="InterPro" id="IPR013325">
    <property type="entry name" value="RNA_pol_sigma_r2"/>
</dbReference>
<keyword evidence="5" id="KW-0812">Transmembrane</keyword>
<dbReference type="Pfam" id="PF08281">
    <property type="entry name" value="Sigma70_r4_2"/>
    <property type="match status" value="1"/>
</dbReference>
<dbReference type="InterPro" id="IPR013249">
    <property type="entry name" value="RNA_pol_sigma70_r4_t2"/>
</dbReference>
<dbReference type="CDD" id="cd06171">
    <property type="entry name" value="Sigma70_r4"/>
    <property type="match status" value="1"/>
</dbReference>
<dbReference type="OrthoDB" id="659569at2"/>
<feature type="domain" description="RNA polymerase sigma-70 region 2" evidence="6">
    <location>
        <begin position="28"/>
        <end position="92"/>
    </location>
</feature>
<organism evidence="8 9">
    <name type="scientific">Sphingobacterium yanglingense</name>
    <dbReference type="NCBI Taxonomy" id="1437280"/>
    <lineage>
        <taxon>Bacteria</taxon>
        <taxon>Pseudomonadati</taxon>
        <taxon>Bacteroidota</taxon>
        <taxon>Sphingobacteriia</taxon>
        <taxon>Sphingobacteriales</taxon>
        <taxon>Sphingobacteriaceae</taxon>
        <taxon>Sphingobacterium</taxon>
    </lineage>
</organism>
<feature type="transmembrane region" description="Helical" evidence="5">
    <location>
        <begin position="175"/>
        <end position="194"/>
    </location>
</feature>
<feature type="domain" description="RNA polymerase sigma factor 70 region 4 type 2" evidence="7">
    <location>
        <begin position="123"/>
        <end position="175"/>
    </location>
</feature>
<dbReference type="RefSeq" id="WP_133583073.1">
    <property type="nucleotide sequence ID" value="NZ_SNYV01000011.1"/>
</dbReference>
<dbReference type="Gene3D" id="1.10.1740.10">
    <property type="match status" value="1"/>
</dbReference>
<dbReference type="PANTHER" id="PTHR43133:SF46">
    <property type="entry name" value="RNA POLYMERASE SIGMA-70 FACTOR ECF SUBFAMILY"/>
    <property type="match status" value="1"/>
</dbReference>
<keyword evidence="9" id="KW-1185">Reference proteome</keyword>
<dbReference type="NCBIfam" id="TIGR02937">
    <property type="entry name" value="sigma70-ECF"/>
    <property type="match status" value="1"/>
</dbReference>
<dbReference type="GO" id="GO:0006352">
    <property type="term" value="P:DNA-templated transcription initiation"/>
    <property type="evidence" value="ECO:0007669"/>
    <property type="project" value="InterPro"/>
</dbReference>
<evidence type="ECO:0000256" key="5">
    <source>
        <dbReference type="SAM" id="Phobius"/>
    </source>
</evidence>
<evidence type="ECO:0000256" key="3">
    <source>
        <dbReference type="ARBA" id="ARBA00023082"/>
    </source>
</evidence>
<dbReference type="Proteomes" id="UP000295292">
    <property type="component" value="Unassembled WGS sequence"/>
</dbReference>
<dbReference type="InterPro" id="IPR007627">
    <property type="entry name" value="RNA_pol_sigma70_r2"/>
</dbReference>
<evidence type="ECO:0000256" key="2">
    <source>
        <dbReference type="ARBA" id="ARBA00023015"/>
    </source>
</evidence>
<reference evidence="8 9" key="1">
    <citation type="submission" date="2019-03" db="EMBL/GenBank/DDBJ databases">
        <title>Genomic Encyclopedia of Archaeal and Bacterial Type Strains, Phase II (KMG-II): from individual species to whole genera.</title>
        <authorList>
            <person name="Goeker M."/>
        </authorList>
    </citation>
    <scope>NUCLEOTIDE SEQUENCE [LARGE SCALE GENOMIC DNA]</scope>
    <source>
        <strain evidence="8 9">DSM 28353</strain>
    </source>
</reference>
<keyword evidence="5" id="KW-1133">Transmembrane helix</keyword>
<comment type="caution">
    <text evidence="8">The sequence shown here is derived from an EMBL/GenBank/DDBJ whole genome shotgun (WGS) entry which is preliminary data.</text>
</comment>
<proteinExistence type="inferred from homology"/>
<dbReference type="InterPro" id="IPR013324">
    <property type="entry name" value="RNA_pol_sigma_r3/r4-like"/>
</dbReference>
<keyword evidence="2" id="KW-0805">Transcription regulation</keyword>
<dbReference type="GO" id="GO:0003677">
    <property type="term" value="F:DNA binding"/>
    <property type="evidence" value="ECO:0007669"/>
    <property type="project" value="InterPro"/>
</dbReference>
<dbReference type="Gene3D" id="1.10.10.10">
    <property type="entry name" value="Winged helix-like DNA-binding domain superfamily/Winged helix DNA-binding domain"/>
    <property type="match status" value="1"/>
</dbReference>
<dbReference type="SUPFAM" id="SSF88659">
    <property type="entry name" value="Sigma3 and sigma4 domains of RNA polymerase sigma factors"/>
    <property type="match status" value="1"/>
</dbReference>
<comment type="similarity">
    <text evidence="1">Belongs to the sigma-70 factor family. ECF subfamily.</text>
</comment>
<dbReference type="InterPro" id="IPR036388">
    <property type="entry name" value="WH-like_DNA-bd_sf"/>
</dbReference>